<feature type="region of interest" description="Disordered" evidence="1">
    <location>
        <begin position="1"/>
        <end position="26"/>
    </location>
</feature>
<accession>A0A8H5D9Y3</accession>
<feature type="compositionally biased region" description="Low complexity" evidence="1">
    <location>
        <begin position="230"/>
        <end position="293"/>
    </location>
</feature>
<feature type="compositionally biased region" description="Polar residues" evidence="1">
    <location>
        <begin position="138"/>
        <end position="147"/>
    </location>
</feature>
<reference evidence="2 3" key="1">
    <citation type="journal article" date="2020" name="ISME J.">
        <title>Uncovering the hidden diversity of litter-decomposition mechanisms in mushroom-forming fungi.</title>
        <authorList>
            <person name="Floudas D."/>
            <person name="Bentzer J."/>
            <person name="Ahren D."/>
            <person name="Johansson T."/>
            <person name="Persson P."/>
            <person name="Tunlid A."/>
        </authorList>
    </citation>
    <scope>NUCLEOTIDE SEQUENCE [LARGE SCALE GENOMIC DNA]</scope>
    <source>
        <strain evidence="2 3">CBS 146.42</strain>
    </source>
</reference>
<feature type="region of interest" description="Disordered" evidence="1">
    <location>
        <begin position="40"/>
        <end position="443"/>
    </location>
</feature>
<dbReference type="EMBL" id="JAACJO010000007">
    <property type="protein sequence ID" value="KAF5356235.1"/>
    <property type="molecule type" value="Genomic_DNA"/>
</dbReference>
<feature type="compositionally biased region" description="Polar residues" evidence="1">
    <location>
        <begin position="102"/>
        <end position="125"/>
    </location>
</feature>
<gene>
    <name evidence="2" type="ORF">D9756_004173</name>
</gene>
<feature type="compositionally biased region" description="Acidic residues" evidence="1">
    <location>
        <begin position="349"/>
        <end position="360"/>
    </location>
</feature>
<feature type="compositionally biased region" description="Polar residues" evidence="1">
    <location>
        <begin position="66"/>
        <end position="94"/>
    </location>
</feature>
<feature type="compositionally biased region" description="Polar residues" evidence="1">
    <location>
        <begin position="7"/>
        <end position="16"/>
    </location>
</feature>
<feature type="compositionally biased region" description="Polar residues" evidence="1">
    <location>
        <begin position="400"/>
        <end position="411"/>
    </location>
</feature>
<protein>
    <submittedName>
        <fullName evidence="2">Uncharacterized protein</fullName>
    </submittedName>
</protein>
<evidence type="ECO:0000256" key="1">
    <source>
        <dbReference type="SAM" id="MobiDB-lite"/>
    </source>
</evidence>
<proteinExistence type="predicted"/>
<dbReference type="AlphaFoldDB" id="A0A8H5D9Y3"/>
<dbReference type="Proteomes" id="UP000559027">
    <property type="component" value="Unassembled WGS sequence"/>
</dbReference>
<dbReference type="OrthoDB" id="3203770at2759"/>
<name>A0A8H5D9Y3_9AGAR</name>
<organism evidence="2 3">
    <name type="scientific">Leucocoprinus leucothites</name>
    <dbReference type="NCBI Taxonomy" id="201217"/>
    <lineage>
        <taxon>Eukaryota</taxon>
        <taxon>Fungi</taxon>
        <taxon>Dikarya</taxon>
        <taxon>Basidiomycota</taxon>
        <taxon>Agaricomycotina</taxon>
        <taxon>Agaricomycetes</taxon>
        <taxon>Agaricomycetidae</taxon>
        <taxon>Agaricales</taxon>
        <taxon>Agaricineae</taxon>
        <taxon>Agaricaceae</taxon>
        <taxon>Leucocoprinus</taxon>
    </lineage>
</organism>
<keyword evidence="3" id="KW-1185">Reference proteome</keyword>
<sequence length="700" mass="75346">MPGQVETVKSNSPKTRPVTRRTSIRQSLNLASVSKAFADVINKSDKDSSKDTKLSKKTKDSRRLSAQPQPSRASMGDTRSPSQATIRTATPESKGSTRRRVSTTMGRSPSNEQPQSKPESGSSTPKAGILTRAASLRAKNQNITASSLPKYRPKTAISEQPKPPSPVTVRAGTRRRLSSSDESEKEEKQKLAASSTSSVDKVTRPISPLPQRAALKALNTSSTPQPPTPTKKVPTPTSATRSSPTRPAKTHRSSSSISAVPRPSSSSSGSAGPRPASSSSSSSIPPQTPQTPVVKPTLRRSTTQDKNKQSSSPVGQHPESPSPPTRHVRSRSKVDGPGVGNMSHISERADEDEEELDDVELLLAPVANPGAPTPAMPRIHKSRLRKPPAPPPKTPSRGSAQQLPSRANMSYLSPLPPGDGGDSALLRPPQARQGGNNARSAGRGSILSWEQLASEASKTLGGEELDKMLHDIPAPFRSGAASPALSSLDLPSSPCLSALDSPTGYGSISQVLLPDVTPSPAMHASQRYNFSNSDSGQVESPVVNLLRLQLAQAENMAKERLMQMQAMENEIYSLKETHTRQMQETARHISYLEASAQKGEDTRVYASSLEDRLRHADALREQAVKDAQRKSEESVRRNLARERKKEHVVVQLGCAAKLARSEWMSVKDLAEVELDLVRGDRAVLSVLLTELDQMTRSLCV</sequence>
<feature type="compositionally biased region" description="Basic and acidic residues" evidence="1">
    <location>
        <begin position="42"/>
        <end position="63"/>
    </location>
</feature>
<comment type="caution">
    <text evidence="2">The sequence shown here is derived from an EMBL/GenBank/DDBJ whole genome shotgun (WGS) entry which is preliminary data.</text>
</comment>
<evidence type="ECO:0000313" key="2">
    <source>
        <dbReference type="EMBL" id="KAF5356235.1"/>
    </source>
</evidence>
<evidence type="ECO:0000313" key="3">
    <source>
        <dbReference type="Proteomes" id="UP000559027"/>
    </source>
</evidence>